<feature type="transmembrane region" description="Helical" evidence="1">
    <location>
        <begin position="306"/>
        <end position="326"/>
    </location>
</feature>
<dbReference type="EMBL" id="LT670844">
    <property type="protein sequence ID" value="SHL57936.1"/>
    <property type="molecule type" value="Genomic_DNA"/>
</dbReference>
<dbReference type="Proteomes" id="UP000189935">
    <property type="component" value="Chromosome I"/>
</dbReference>
<feature type="transmembrane region" description="Helical" evidence="1">
    <location>
        <begin position="137"/>
        <end position="163"/>
    </location>
</feature>
<keyword evidence="1" id="KW-1133">Transmembrane helix</keyword>
<dbReference type="Pfam" id="PF12158">
    <property type="entry name" value="DUF3592"/>
    <property type="match status" value="2"/>
</dbReference>
<evidence type="ECO:0000313" key="3">
    <source>
        <dbReference type="EMBL" id="SHL57936.1"/>
    </source>
</evidence>
<sequence length="333" mass="36956">MLSANALLWTRIGALVAFLIAANLVYALWKARRQASSIRQWLIVPGEIIACEVTAPKVHTSDEETDCSVNLRYRYRVGLKDFEGSHIHAGREAMTTRLLAEQTAAKYPVGSRVDVHYRENHPATSVLEPKDPRSLSALIAFLALFAWIALVLVVHSIAGHVLLLRDGGVPFFALMLPIGCTVIGILGLRSYLQTRRKLQSSAKWPTAAGTITDSEVIESQNTETDDKGRETVNTEYRVDIRFAYKVGLREFHSSNWKWGWTAIYRNREKPEKIVAAHPAGKSVQVFYDPNEPATAVLEPANPQGTFVQFVFSFVFGGGGLLMFWVLSKLGEGG</sequence>
<gene>
    <name evidence="3" type="ORF">SAMN05444159_6269</name>
</gene>
<evidence type="ECO:0000256" key="1">
    <source>
        <dbReference type="SAM" id="Phobius"/>
    </source>
</evidence>
<keyword evidence="1" id="KW-0812">Transmembrane</keyword>
<accession>A0A1M7BSU8</accession>
<feature type="transmembrane region" description="Helical" evidence="1">
    <location>
        <begin position="169"/>
        <end position="188"/>
    </location>
</feature>
<proteinExistence type="predicted"/>
<dbReference type="RefSeq" id="WP_172842150.1">
    <property type="nucleotide sequence ID" value="NZ_LT670844.1"/>
</dbReference>
<organism evidence="3 4">
    <name type="scientific">Bradyrhizobium lablabi</name>
    <dbReference type="NCBI Taxonomy" id="722472"/>
    <lineage>
        <taxon>Bacteria</taxon>
        <taxon>Pseudomonadati</taxon>
        <taxon>Pseudomonadota</taxon>
        <taxon>Alphaproteobacteria</taxon>
        <taxon>Hyphomicrobiales</taxon>
        <taxon>Nitrobacteraceae</taxon>
        <taxon>Bradyrhizobium</taxon>
    </lineage>
</organism>
<evidence type="ECO:0000259" key="2">
    <source>
        <dbReference type="Pfam" id="PF12158"/>
    </source>
</evidence>
<keyword evidence="1" id="KW-0472">Membrane</keyword>
<protein>
    <recommendedName>
        <fullName evidence="2">DUF3592 domain-containing protein</fullName>
    </recommendedName>
</protein>
<name>A0A1M7BSU8_9BRAD</name>
<feature type="transmembrane region" description="Helical" evidence="1">
    <location>
        <begin position="6"/>
        <end position="29"/>
    </location>
</feature>
<reference evidence="3 4" key="1">
    <citation type="submission" date="2016-11" db="EMBL/GenBank/DDBJ databases">
        <authorList>
            <person name="Jaros S."/>
            <person name="Januszkiewicz K."/>
            <person name="Wedrychowicz H."/>
        </authorList>
    </citation>
    <scope>NUCLEOTIDE SEQUENCE [LARGE SCALE GENOMIC DNA]</scope>
    <source>
        <strain evidence="3 4">GAS499</strain>
    </source>
</reference>
<feature type="domain" description="DUF3592" evidence="2">
    <location>
        <begin position="44"/>
        <end position="130"/>
    </location>
</feature>
<evidence type="ECO:0000313" key="4">
    <source>
        <dbReference type="Proteomes" id="UP000189935"/>
    </source>
</evidence>
<dbReference type="AlphaFoldDB" id="A0A1M7BSU8"/>
<dbReference type="InterPro" id="IPR021994">
    <property type="entry name" value="DUF3592"/>
</dbReference>
<feature type="domain" description="DUF3592" evidence="2">
    <location>
        <begin position="209"/>
        <end position="300"/>
    </location>
</feature>